<gene>
    <name evidence="1" type="ORF">GCM10011348_12130</name>
</gene>
<accession>A0A917Z9Q6</accession>
<dbReference type="EMBL" id="BMLT01000003">
    <property type="protein sequence ID" value="GGO78974.1"/>
    <property type="molecule type" value="Genomic_DNA"/>
</dbReference>
<protein>
    <submittedName>
        <fullName evidence="1">Uncharacterized protein</fullName>
    </submittedName>
</protein>
<evidence type="ECO:0000313" key="1">
    <source>
        <dbReference type="EMBL" id="GGO78974.1"/>
    </source>
</evidence>
<proteinExistence type="predicted"/>
<evidence type="ECO:0000313" key="2">
    <source>
        <dbReference type="Proteomes" id="UP000599578"/>
    </source>
</evidence>
<dbReference type="Proteomes" id="UP000599578">
    <property type="component" value="Unassembled WGS sequence"/>
</dbReference>
<name>A0A917Z9Q6_9GAMM</name>
<comment type="caution">
    <text evidence="1">The sequence shown here is derived from an EMBL/GenBank/DDBJ whole genome shotgun (WGS) entry which is preliminary data.</text>
</comment>
<organism evidence="1 2">
    <name type="scientific">Marinobacterium nitratireducens</name>
    <dbReference type="NCBI Taxonomy" id="518897"/>
    <lineage>
        <taxon>Bacteria</taxon>
        <taxon>Pseudomonadati</taxon>
        <taxon>Pseudomonadota</taxon>
        <taxon>Gammaproteobacteria</taxon>
        <taxon>Oceanospirillales</taxon>
        <taxon>Oceanospirillaceae</taxon>
        <taxon>Marinobacterium</taxon>
    </lineage>
</organism>
<reference evidence="1 2" key="1">
    <citation type="journal article" date="2014" name="Int. J. Syst. Evol. Microbiol.">
        <title>Complete genome sequence of Corynebacterium casei LMG S-19264T (=DSM 44701T), isolated from a smear-ripened cheese.</title>
        <authorList>
            <consortium name="US DOE Joint Genome Institute (JGI-PGF)"/>
            <person name="Walter F."/>
            <person name="Albersmeier A."/>
            <person name="Kalinowski J."/>
            <person name="Ruckert C."/>
        </authorList>
    </citation>
    <scope>NUCLEOTIDE SEQUENCE [LARGE SCALE GENOMIC DNA]</scope>
    <source>
        <strain evidence="1 2">CGMCC 1.7286</strain>
    </source>
</reference>
<dbReference type="AlphaFoldDB" id="A0A917Z9Q6"/>
<sequence>MPMACRLRCFWPRPAFLFPNANKTDGVPDPFAPGRCSYGWKPRRGRTDLAPLVIVPPVAHSMGEPDWHGG</sequence>
<keyword evidence="2" id="KW-1185">Reference proteome</keyword>